<accession>A0A978V1A7</accession>
<evidence type="ECO:0000256" key="1">
    <source>
        <dbReference type="SAM" id="MobiDB-lite"/>
    </source>
</evidence>
<feature type="region of interest" description="Disordered" evidence="1">
    <location>
        <begin position="58"/>
        <end position="96"/>
    </location>
</feature>
<dbReference type="EMBL" id="JAEACU010000007">
    <property type="protein sequence ID" value="KAH7521140.1"/>
    <property type="molecule type" value="Genomic_DNA"/>
</dbReference>
<proteinExistence type="predicted"/>
<name>A0A978V1A7_ZIZJJ</name>
<dbReference type="AlphaFoldDB" id="A0A978V1A7"/>
<comment type="caution">
    <text evidence="2">The sequence shown here is derived from an EMBL/GenBank/DDBJ whole genome shotgun (WGS) entry which is preliminary data.</text>
</comment>
<reference evidence="2" key="1">
    <citation type="journal article" date="2021" name="Front. Plant Sci.">
        <title>Chromosome-Scale Genome Assembly for Chinese Sour Jujube and Insights Into Its Genome Evolution and Domestication Signature.</title>
        <authorList>
            <person name="Shen L.-Y."/>
            <person name="Luo H."/>
            <person name="Wang X.-L."/>
            <person name="Wang X.-M."/>
            <person name="Qiu X.-J."/>
            <person name="Liu H."/>
            <person name="Zhou S.-S."/>
            <person name="Jia K.-H."/>
            <person name="Nie S."/>
            <person name="Bao Y.-T."/>
            <person name="Zhang R.-G."/>
            <person name="Yun Q.-Z."/>
            <person name="Chai Y.-H."/>
            <person name="Lu J.-Y."/>
            <person name="Li Y."/>
            <person name="Zhao S.-W."/>
            <person name="Mao J.-F."/>
            <person name="Jia S.-G."/>
            <person name="Mao Y.-M."/>
        </authorList>
    </citation>
    <scope>NUCLEOTIDE SEQUENCE</scope>
    <source>
        <strain evidence="2">AT0</strain>
        <tissue evidence="2">Leaf</tissue>
    </source>
</reference>
<organism evidence="2 3">
    <name type="scientific">Ziziphus jujuba var. spinosa</name>
    <dbReference type="NCBI Taxonomy" id="714518"/>
    <lineage>
        <taxon>Eukaryota</taxon>
        <taxon>Viridiplantae</taxon>
        <taxon>Streptophyta</taxon>
        <taxon>Embryophyta</taxon>
        <taxon>Tracheophyta</taxon>
        <taxon>Spermatophyta</taxon>
        <taxon>Magnoliopsida</taxon>
        <taxon>eudicotyledons</taxon>
        <taxon>Gunneridae</taxon>
        <taxon>Pentapetalae</taxon>
        <taxon>rosids</taxon>
        <taxon>fabids</taxon>
        <taxon>Rosales</taxon>
        <taxon>Rhamnaceae</taxon>
        <taxon>Paliureae</taxon>
        <taxon>Ziziphus</taxon>
    </lineage>
</organism>
<evidence type="ECO:0000313" key="2">
    <source>
        <dbReference type="EMBL" id="KAH7521140.1"/>
    </source>
</evidence>
<dbReference type="Proteomes" id="UP000813462">
    <property type="component" value="Unassembled WGS sequence"/>
</dbReference>
<evidence type="ECO:0000313" key="3">
    <source>
        <dbReference type="Proteomes" id="UP000813462"/>
    </source>
</evidence>
<protein>
    <submittedName>
        <fullName evidence="2">Uncharacterized protein</fullName>
    </submittedName>
</protein>
<gene>
    <name evidence="2" type="ORF">FEM48_Zijuj07G0001600</name>
</gene>
<sequence length="339" mass="38140">MEQYFAAAHCLEHEKDDENSNRSRIEMWDRLKKELRDQFWSGNIAWVAREALKKLKHTGSIRKSAKIGDGKKSKGNKKRGGKNVSKTGESSKPKMEGQNTRVRCFICKGSHFASNCPRRENVNTLATMESDNVKDDDIPLQVAPLQFVNVATAKKLDLRHGLFYVEVCVNGRDPVDGLAKAHVKVEMLEGESSFLVVPMQDYDMILVLEFCLETQVSLIPYRNKTIVTDGLRCSYIVGYILTRGEHLMKPQKVSSMQPKDGLGNGMELFLASLMEDVRSDRLMEELVDEIDSMEEVVDGTLPNPMGDVLGSDQDGGLEFLLYLQVLVCSTDKEREGKDV</sequence>